<name>A0AAN8X8H1_HALRR</name>
<dbReference type="GO" id="GO:0005634">
    <property type="term" value="C:nucleus"/>
    <property type="evidence" value="ECO:0007669"/>
    <property type="project" value="InterPro"/>
</dbReference>
<dbReference type="InterPro" id="IPR036638">
    <property type="entry name" value="HLH_DNA-bd_sf"/>
</dbReference>
<gene>
    <name evidence="2" type="ORF">SK128_020133</name>
</gene>
<dbReference type="InterPro" id="IPR011598">
    <property type="entry name" value="bHLH_dom"/>
</dbReference>
<proteinExistence type="predicted"/>
<dbReference type="Gene3D" id="3.30.450.20">
    <property type="entry name" value="PAS domain"/>
    <property type="match status" value="1"/>
</dbReference>
<dbReference type="EMBL" id="JAXCGZ010009995">
    <property type="protein sequence ID" value="KAK7075913.1"/>
    <property type="molecule type" value="Genomic_DNA"/>
</dbReference>
<dbReference type="GO" id="GO:0045944">
    <property type="term" value="P:positive regulation of transcription by RNA polymerase II"/>
    <property type="evidence" value="ECO:0007669"/>
    <property type="project" value="UniProtKB-ARBA"/>
</dbReference>
<protein>
    <recommendedName>
        <fullName evidence="1">BHLH domain-containing protein</fullName>
    </recommendedName>
</protein>
<dbReference type="Pfam" id="PF00010">
    <property type="entry name" value="HLH"/>
    <property type="match status" value="1"/>
</dbReference>
<dbReference type="GO" id="GO:0003700">
    <property type="term" value="F:DNA-binding transcription factor activity"/>
    <property type="evidence" value="ECO:0007669"/>
    <property type="project" value="InterPro"/>
</dbReference>
<dbReference type="InterPro" id="IPR001067">
    <property type="entry name" value="Nuc_translocat"/>
</dbReference>
<dbReference type="InterPro" id="IPR050933">
    <property type="entry name" value="Circadian_TF"/>
</dbReference>
<dbReference type="CDD" id="cd11391">
    <property type="entry name" value="bHLH_PAS"/>
    <property type="match status" value="1"/>
</dbReference>
<dbReference type="PANTHER" id="PTHR23042">
    <property type="entry name" value="CIRCADIAN PROTEIN CLOCK/ARNT/BMAL/PAS"/>
    <property type="match status" value="1"/>
</dbReference>
<accession>A0AAN8X8H1</accession>
<dbReference type="SUPFAM" id="SSF47459">
    <property type="entry name" value="HLH, helix-loop-helix DNA-binding domain"/>
    <property type="match status" value="1"/>
</dbReference>
<evidence type="ECO:0000259" key="1">
    <source>
        <dbReference type="PROSITE" id="PS50888"/>
    </source>
</evidence>
<comment type="caution">
    <text evidence="2">The sequence shown here is derived from an EMBL/GenBank/DDBJ whole genome shotgun (WGS) entry which is preliminary data.</text>
</comment>
<dbReference type="PROSITE" id="PS50888">
    <property type="entry name" value="BHLH"/>
    <property type="match status" value="1"/>
</dbReference>
<dbReference type="PRINTS" id="PR00785">
    <property type="entry name" value="NCTRNSLOCATR"/>
</dbReference>
<keyword evidence="3" id="KW-1185">Reference proteome</keyword>
<reference evidence="2 3" key="1">
    <citation type="submission" date="2023-11" db="EMBL/GenBank/DDBJ databases">
        <title>Halocaridina rubra genome assembly.</title>
        <authorList>
            <person name="Smith C."/>
        </authorList>
    </citation>
    <scope>NUCLEOTIDE SEQUENCE [LARGE SCALE GENOMIC DNA]</scope>
    <source>
        <strain evidence="2">EP-1</strain>
        <tissue evidence="2">Whole</tissue>
    </source>
</reference>
<feature type="domain" description="BHLH" evidence="1">
    <location>
        <begin position="1"/>
        <end position="50"/>
    </location>
</feature>
<dbReference type="GO" id="GO:0046983">
    <property type="term" value="F:protein dimerization activity"/>
    <property type="evidence" value="ECO:0007669"/>
    <property type="project" value="InterPro"/>
</dbReference>
<evidence type="ECO:0000313" key="3">
    <source>
        <dbReference type="Proteomes" id="UP001381693"/>
    </source>
</evidence>
<dbReference type="Gene3D" id="4.10.280.10">
    <property type="entry name" value="Helix-loop-helix DNA-binding domain"/>
    <property type="match status" value="1"/>
</dbReference>
<dbReference type="SMART" id="SM00353">
    <property type="entry name" value="HLH"/>
    <property type="match status" value="1"/>
</dbReference>
<evidence type="ECO:0000313" key="2">
    <source>
        <dbReference type="EMBL" id="KAK7075913.1"/>
    </source>
</evidence>
<dbReference type="GO" id="GO:0005667">
    <property type="term" value="C:transcription regulator complex"/>
    <property type="evidence" value="ECO:0007669"/>
    <property type="project" value="InterPro"/>
</dbReference>
<dbReference type="Proteomes" id="UP001381693">
    <property type="component" value="Unassembled WGS sequence"/>
</dbReference>
<dbReference type="AlphaFoldDB" id="A0AAN8X8H1"/>
<dbReference type="GO" id="GO:0005737">
    <property type="term" value="C:cytoplasm"/>
    <property type="evidence" value="ECO:0007669"/>
    <property type="project" value="InterPro"/>
</dbReference>
<organism evidence="2 3">
    <name type="scientific">Halocaridina rubra</name>
    <name type="common">Hawaiian red shrimp</name>
    <dbReference type="NCBI Taxonomy" id="373956"/>
    <lineage>
        <taxon>Eukaryota</taxon>
        <taxon>Metazoa</taxon>
        <taxon>Ecdysozoa</taxon>
        <taxon>Arthropoda</taxon>
        <taxon>Crustacea</taxon>
        <taxon>Multicrustacea</taxon>
        <taxon>Malacostraca</taxon>
        <taxon>Eumalacostraca</taxon>
        <taxon>Eucarida</taxon>
        <taxon>Decapoda</taxon>
        <taxon>Pleocyemata</taxon>
        <taxon>Caridea</taxon>
        <taxon>Atyoidea</taxon>
        <taxon>Atyidae</taxon>
        <taxon>Halocaridina</taxon>
    </lineage>
</organism>
<feature type="non-terminal residue" evidence="2">
    <location>
        <position position="108"/>
    </location>
</feature>
<sequence>MRNIAEKMRRDKLNNYVSELASILPLVCGANKRIDKTSVLRLAANYIRMHSMFGDVGERSAASAPGHVYRVLMSTVEEVNGGFLLVVTSSGKVVFVSEAIEGFFGHTQ</sequence>